<evidence type="ECO:0000313" key="6">
    <source>
        <dbReference type="Proteomes" id="UP000032722"/>
    </source>
</evidence>
<dbReference type="FunFam" id="3.40.1390.30:FF:000001">
    <property type="entry name" value="GTP cyclohydrolase 1 type 2"/>
    <property type="match status" value="1"/>
</dbReference>
<dbReference type="SUPFAM" id="SSF102705">
    <property type="entry name" value="NIF3 (NGG1p interacting factor 3)-like"/>
    <property type="match status" value="1"/>
</dbReference>
<dbReference type="GO" id="GO:0046872">
    <property type="term" value="F:metal ion binding"/>
    <property type="evidence" value="ECO:0007669"/>
    <property type="project" value="UniProtKB-KW"/>
</dbReference>
<feature type="binding site" evidence="4">
    <location>
        <position position="223"/>
    </location>
    <ligand>
        <name>a divalent metal cation</name>
        <dbReference type="ChEBI" id="CHEBI:60240"/>
        <label>1</label>
    </ligand>
</feature>
<dbReference type="Gene3D" id="3.40.1390.30">
    <property type="entry name" value="NIF3 (NGG1p interacting factor 3)-like"/>
    <property type="match status" value="2"/>
</dbReference>
<dbReference type="Proteomes" id="UP000032722">
    <property type="component" value="Chromosome"/>
</dbReference>
<gene>
    <name evidence="5" type="ORF">VO56_00290</name>
</gene>
<name>A0A0D5ZJ19_9BACT</name>
<accession>A0A0D5ZJ19</accession>
<reference evidence="5 6" key="1">
    <citation type="journal article" date="2015" name="Genome Announc.">
        <title>Complete Genome Sequence of Mycoplasma meleagridis, a Possible Emerging Pathogen in Chickens.</title>
        <authorList>
            <person name="Abolnik C."/>
        </authorList>
    </citation>
    <scope>NUCLEOTIDE SEQUENCE [LARGE SCALE GENOMIC DNA]</scope>
    <source>
        <strain evidence="5 6">B2096 8B</strain>
    </source>
</reference>
<feature type="binding site" evidence="4">
    <location>
        <position position="66"/>
    </location>
    <ligand>
        <name>a divalent metal cation</name>
        <dbReference type="ChEBI" id="CHEBI:60240"/>
        <label>1</label>
    </ligand>
</feature>
<proteinExistence type="inferred from homology"/>
<feature type="binding site" evidence="4">
    <location>
        <position position="106"/>
    </location>
    <ligand>
        <name>a divalent metal cation</name>
        <dbReference type="ChEBI" id="CHEBI:60240"/>
        <label>1</label>
    </ligand>
</feature>
<dbReference type="PANTHER" id="PTHR13799:SF14">
    <property type="entry name" value="GTP CYCLOHYDROLASE 1 TYPE 2 HOMOLOG"/>
    <property type="match status" value="1"/>
</dbReference>
<feature type="binding site" evidence="4">
    <location>
        <position position="226"/>
    </location>
    <ligand>
        <name>a divalent metal cation</name>
        <dbReference type="ChEBI" id="CHEBI:60240"/>
        <label>1</label>
    </ligand>
</feature>
<organism evidence="6">
    <name type="scientific">Mycoplasmopsis gallinacea</name>
    <dbReference type="NCBI Taxonomy" id="29556"/>
    <lineage>
        <taxon>Bacteria</taxon>
        <taxon>Bacillati</taxon>
        <taxon>Mycoplasmatota</taxon>
        <taxon>Mycoplasmoidales</taxon>
        <taxon>Metamycoplasmataceae</taxon>
        <taxon>Mycoplasmopsis</taxon>
    </lineage>
</organism>
<keyword evidence="3 4" id="KW-0479">Metal-binding</keyword>
<evidence type="ECO:0000256" key="2">
    <source>
        <dbReference type="ARBA" id="ARBA00022112"/>
    </source>
</evidence>
<dbReference type="InterPro" id="IPR036069">
    <property type="entry name" value="DUF34/NIF3_sf"/>
</dbReference>
<dbReference type="AlphaFoldDB" id="A0A0D5ZJ19"/>
<evidence type="ECO:0000256" key="1">
    <source>
        <dbReference type="ARBA" id="ARBA00006964"/>
    </source>
</evidence>
<evidence type="ECO:0000256" key="4">
    <source>
        <dbReference type="PIRSR" id="PIRSR602678-1"/>
    </source>
</evidence>
<dbReference type="PATRIC" id="fig|29556.3.peg.60"/>
<sequence length="258" mass="29961">MRVREFLAFLNKLYPLERKEIWDPSGLSVKANQNKKFTGAVLAIDITNEVVDFTIENKCNVILTHHPFFFEKTRELEWIKAPYKKELASKMLQNGISGFAMHTNYDIDIYGTSYQILRYLGWEHFYNYGSPSYSALATVKTSFNDVVARLQNNLNLSEFRTNVEAQNFDKPIEKIAFLSGSGYIGEITQIAKKGIDLIVSSDFKWSDWIVFNQNKIPILEIPHLDEEVFAYHLLELLQAKLPEFKFLLKKTKVPYKNL</sequence>
<dbReference type="GO" id="GO:0005737">
    <property type="term" value="C:cytoplasm"/>
    <property type="evidence" value="ECO:0007669"/>
    <property type="project" value="TreeGrafter"/>
</dbReference>
<feature type="binding site" evidence="4">
    <location>
        <position position="65"/>
    </location>
    <ligand>
        <name>a divalent metal cation</name>
        <dbReference type="ChEBI" id="CHEBI:60240"/>
        <label>1</label>
    </ligand>
</feature>
<comment type="similarity">
    <text evidence="1">Belongs to the GTP cyclohydrolase I type 2/NIF3 family.</text>
</comment>
<dbReference type="PANTHER" id="PTHR13799">
    <property type="entry name" value="NGG1 INTERACTING FACTOR 3"/>
    <property type="match status" value="1"/>
</dbReference>
<dbReference type="KEGG" id="mgb:VO56_00290"/>
<evidence type="ECO:0000313" key="5">
    <source>
        <dbReference type="EMBL" id="AKA49727.1"/>
    </source>
</evidence>
<evidence type="ECO:0000256" key="3">
    <source>
        <dbReference type="ARBA" id="ARBA00022723"/>
    </source>
</evidence>
<dbReference type="EMBL" id="CP011021">
    <property type="protein sequence ID" value="AKA49727.1"/>
    <property type="molecule type" value="Genomic_DNA"/>
</dbReference>
<dbReference type="Pfam" id="PF01784">
    <property type="entry name" value="DUF34_NIF3"/>
    <property type="match status" value="1"/>
</dbReference>
<dbReference type="HOGENOM" id="CLU_037423_2_1_14"/>
<dbReference type="InterPro" id="IPR002678">
    <property type="entry name" value="DUF34/NIF3"/>
</dbReference>
<protein>
    <recommendedName>
        <fullName evidence="2">GTP cyclohydrolase 1 type 2 homolog</fullName>
    </recommendedName>
</protein>